<feature type="domain" description="MacB-like periplasmic core" evidence="8">
    <location>
        <begin position="97"/>
        <end position="285"/>
    </location>
</feature>
<evidence type="ECO:0000256" key="3">
    <source>
        <dbReference type="ARBA" id="ARBA00022692"/>
    </source>
</evidence>
<name>A0A4Q7PQM9_9FIRM</name>
<feature type="transmembrane region" description="Helical" evidence="6">
    <location>
        <begin position="446"/>
        <end position="468"/>
    </location>
</feature>
<evidence type="ECO:0000256" key="6">
    <source>
        <dbReference type="SAM" id="Phobius"/>
    </source>
</evidence>
<dbReference type="Proteomes" id="UP000292927">
    <property type="component" value="Unassembled WGS sequence"/>
</dbReference>
<dbReference type="GO" id="GO:0005886">
    <property type="term" value="C:plasma membrane"/>
    <property type="evidence" value="ECO:0007669"/>
    <property type="project" value="UniProtKB-SubCell"/>
</dbReference>
<dbReference type="GO" id="GO:0022857">
    <property type="term" value="F:transmembrane transporter activity"/>
    <property type="evidence" value="ECO:0007669"/>
    <property type="project" value="TreeGrafter"/>
</dbReference>
<keyword evidence="4 6" id="KW-1133">Transmembrane helix</keyword>
<evidence type="ECO:0000256" key="1">
    <source>
        <dbReference type="ARBA" id="ARBA00004651"/>
    </source>
</evidence>
<accession>A0A4Q7PQM9</accession>
<evidence type="ECO:0000256" key="4">
    <source>
        <dbReference type="ARBA" id="ARBA00022989"/>
    </source>
</evidence>
<feature type="transmembrane region" description="Helical" evidence="6">
    <location>
        <begin position="360"/>
        <end position="381"/>
    </location>
</feature>
<evidence type="ECO:0000313" key="9">
    <source>
        <dbReference type="EMBL" id="RZT02328.1"/>
    </source>
</evidence>
<keyword evidence="2" id="KW-1003">Cell membrane</keyword>
<comment type="subcellular location">
    <subcellularLocation>
        <location evidence="1">Cell membrane</location>
        <topology evidence="1">Multi-pass membrane protein</topology>
    </subcellularLocation>
</comment>
<feature type="transmembrane region" description="Helical" evidence="6">
    <location>
        <begin position="20"/>
        <end position="39"/>
    </location>
</feature>
<evidence type="ECO:0000259" key="7">
    <source>
        <dbReference type="Pfam" id="PF02687"/>
    </source>
</evidence>
<sequence>MGFVKRAFLYVTRKRGKSVLLFVILLVMATFVLTGLSIWKASEAAQLDLRQSLGGKFDIHVDWENSPHVVKENVKEETGGKTGKSSTSFIQYSTVQLTPDNLGAIKAVPGVKHCSARQANLVPFAEFSLFPGTVAADAKYKSHTKVLGVCSTEEDELFTTGTLTLAEGRHISDGDSNAAIISQDLAEKSGLQVGDYITTHSYSLEDQAFTGQEIRVQIIGLFTPNAVEQFGETVTTYDKIQNRVFVDLQTSVAMDGGEINYGFSAINVTIDDPQDMARVVSEVKALPGIDWTAFTIQADNGTYEKAAAPLATLNELVITLLVVIIVVSAVILALILTLWTKTRIHETGVFLSVGIKKFAIIGQYLIEVLLIAVLAFGFSYFTSNAVAGQIGNHLLEQSIQTAPEDEGDITAGAAAVDVGADHLIQEPLPAEDGIQVSVGPDNFARLYLIGLIIIIVAVSTSSVTVMRLKPREILSKMS</sequence>
<keyword evidence="5 6" id="KW-0472">Membrane</keyword>
<evidence type="ECO:0000259" key="8">
    <source>
        <dbReference type="Pfam" id="PF12704"/>
    </source>
</evidence>
<protein>
    <submittedName>
        <fullName evidence="9">Putative ABC transport system permease protein</fullName>
    </submittedName>
</protein>
<reference evidence="9 10" key="1">
    <citation type="submission" date="2019-02" db="EMBL/GenBank/DDBJ databases">
        <title>Genomic Encyclopedia of Type Strains, Phase IV (KMG-IV): sequencing the most valuable type-strain genomes for metagenomic binning, comparative biology and taxonomic classification.</title>
        <authorList>
            <person name="Goeker M."/>
        </authorList>
    </citation>
    <scope>NUCLEOTIDE SEQUENCE [LARGE SCALE GENOMIC DNA]</scope>
    <source>
        <strain evidence="9 10">DSM 29486</strain>
    </source>
</reference>
<organism evidence="9 10">
    <name type="scientific">Cuneatibacter caecimuris</name>
    <dbReference type="NCBI Taxonomy" id="1796618"/>
    <lineage>
        <taxon>Bacteria</taxon>
        <taxon>Bacillati</taxon>
        <taxon>Bacillota</taxon>
        <taxon>Clostridia</taxon>
        <taxon>Lachnospirales</taxon>
        <taxon>Lachnospiraceae</taxon>
        <taxon>Cuneatibacter</taxon>
    </lineage>
</organism>
<dbReference type="InterPro" id="IPR025857">
    <property type="entry name" value="MacB_PCD"/>
</dbReference>
<evidence type="ECO:0000256" key="5">
    <source>
        <dbReference type="ARBA" id="ARBA00023136"/>
    </source>
</evidence>
<dbReference type="InterPro" id="IPR050250">
    <property type="entry name" value="Macrolide_Exporter_MacB"/>
</dbReference>
<dbReference type="EMBL" id="SGXF01000001">
    <property type="protein sequence ID" value="RZT02328.1"/>
    <property type="molecule type" value="Genomic_DNA"/>
</dbReference>
<comment type="caution">
    <text evidence="9">The sequence shown here is derived from an EMBL/GenBank/DDBJ whole genome shotgun (WGS) entry which is preliminary data.</text>
</comment>
<proteinExistence type="predicted"/>
<feature type="transmembrane region" description="Helical" evidence="6">
    <location>
        <begin position="316"/>
        <end position="339"/>
    </location>
</feature>
<dbReference type="Pfam" id="PF02687">
    <property type="entry name" value="FtsX"/>
    <property type="match status" value="1"/>
</dbReference>
<evidence type="ECO:0000256" key="2">
    <source>
        <dbReference type="ARBA" id="ARBA00022475"/>
    </source>
</evidence>
<dbReference type="PANTHER" id="PTHR30572:SF9">
    <property type="entry name" value="ABC TRANSPORTER PERMEASE PROTEIN"/>
    <property type="match status" value="1"/>
</dbReference>
<keyword evidence="3 6" id="KW-0812">Transmembrane</keyword>
<dbReference type="RefSeq" id="WP_130432609.1">
    <property type="nucleotide sequence ID" value="NZ_SGXF01000001.1"/>
</dbReference>
<dbReference type="PANTHER" id="PTHR30572">
    <property type="entry name" value="MEMBRANE COMPONENT OF TRANSPORTER-RELATED"/>
    <property type="match status" value="1"/>
</dbReference>
<gene>
    <name evidence="9" type="ORF">EV209_0441</name>
</gene>
<dbReference type="AlphaFoldDB" id="A0A4Q7PQM9"/>
<dbReference type="OrthoDB" id="9812886at2"/>
<feature type="domain" description="ABC3 transporter permease C-terminal" evidence="7">
    <location>
        <begin position="319"/>
        <end position="461"/>
    </location>
</feature>
<dbReference type="Pfam" id="PF12704">
    <property type="entry name" value="MacB_PCD"/>
    <property type="match status" value="1"/>
</dbReference>
<keyword evidence="10" id="KW-1185">Reference proteome</keyword>
<dbReference type="InterPro" id="IPR003838">
    <property type="entry name" value="ABC3_permease_C"/>
</dbReference>
<evidence type="ECO:0000313" key="10">
    <source>
        <dbReference type="Proteomes" id="UP000292927"/>
    </source>
</evidence>